<sequence>MCWNGPSSLSYVSAYRNVTPPTTVVNDNQHDIAQHKLSTSSLSQFPRATDVVCARGRQFFNHPGNKRYRVLINSAIKRYASACNKMEKTLVVLDIIEKVHKSNGRFIKREKKGGPWVEADEIFAREKCTQSLRDGLSTKYRSATKAKRERRWQHDKQFHGDLDMIVRSNAFVVQQMETFAQRVSLLNTNRPPVSDELVLEFFTQANVKLLETMKNDPSMHQQFQEAARSADTGADYVRDDMDLSQSMGDDEDMYLWEEILNHSSNTQKQPEQNQTVPTVIEMY</sequence>
<organism evidence="2 3">
    <name type="scientific">Nitzschia inconspicua</name>
    <dbReference type="NCBI Taxonomy" id="303405"/>
    <lineage>
        <taxon>Eukaryota</taxon>
        <taxon>Sar</taxon>
        <taxon>Stramenopiles</taxon>
        <taxon>Ochrophyta</taxon>
        <taxon>Bacillariophyta</taxon>
        <taxon>Bacillariophyceae</taxon>
        <taxon>Bacillariophycidae</taxon>
        <taxon>Bacillariales</taxon>
        <taxon>Bacillariaceae</taxon>
        <taxon>Nitzschia</taxon>
    </lineage>
</organism>
<proteinExistence type="predicted"/>
<evidence type="ECO:0000313" key="2">
    <source>
        <dbReference type="EMBL" id="KAG7362021.1"/>
    </source>
</evidence>
<gene>
    <name evidence="2" type="ORF">IV203_025687</name>
</gene>
<dbReference type="OrthoDB" id="45046at2759"/>
<accession>A0A9K3PWJ2</accession>
<dbReference type="EMBL" id="JAGRRH010000012">
    <property type="protein sequence ID" value="KAG7362021.1"/>
    <property type="molecule type" value="Genomic_DNA"/>
</dbReference>
<comment type="caution">
    <text evidence="2">The sequence shown here is derived from an EMBL/GenBank/DDBJ whole genome shotgun (WGS) entry which is preliminary data.</text>
</comment>
<reference evidence="2" key="2">
    <citation type="submission" date="2021-04" db="EMBL/GenBank/DDBJ databases">
        <authorList>
            <person name="Podell S."/>
        </authorList>
    </citation>
    <scope>NUCLEOTIDE SEQUENCE</scope>
    <source>
        <strain evidence="2">Hildebrandi</strain>
    </source>
</reference>
<feature type="domain" description="DUF6824" evidence="1">
    <location>
        <begin position="50"/>
        <end position="134"/>
    </location>
</feature>
<keyword evidence="3" id="KW-1185">Reference proteome</keyword>
<dbReference type="Pfam" id="PF20710">
    <property type="entry name" value="DUF6824"/>
    <property type="match status" value="1"/>
</dbReference>
<evidence type="ECO:0000313" key="3">
    <source>
        <dbReference type="Proteomes" id="UP000693970"/>
    </source>
</evidence>
<dbReference type="InterPro" id="IPR049227">
    <property type="entry name" value="DUF6824"/>
</dbReference>
<evidence type="ECO:0000259" key="1">
    <source>
        <dbReference type="Pfam" id="PF20710"/>
    </source>
</evidence>
<name>A0A9K3PWJ2_9STRA</name>
<protein>
    <recommendedName>
        <fullName evidence="1">DUF6824 domain-containing protein</fullName>
    </recommendedName>
</protein>
<dbReference type="AlphaFoldDB" id="A0A9K3PWJ2"/>
<dbReference type="Proteomes" id="UP000693970">
    <property type="component" value="Unassembled WGS sequence"/>
</dbReference>
<reference evidence="2" key="1">
    <citation type="journal article" date="2021" name="Sci. Rep.">
        <title>Diploid genomic architecture of Nitzschia inconspicua, an elite biomass production diatom.</title>
        <authorList>
            <person name="Oliver A."/>
            <person name="Podell S."/>
            <person name="Pinowska A."/>
            <person name="Traller J.C."/>
            <person name="Smith S.R."/>
            <person name="McClure R."/>
            <person name="Beliaev A."/>
            <person name="Bohutskyi P."/>
            <person name="Hill E.A."/>
            <person name="Rabines A."/>
            <person name="Zheng H."/>
            <person name="Allen L.Z."/>
            <person name="Kuo A."/>
            <person name="Grigoriev I.V."/>
            <person name="Allen A.E."/>
            <person name="Hazlebeck D."/>
            <person name="Allen E.E."/>
        </authorList>
    </citation>
    <scope>NUCLEOTIDE SEQUENCE</scope>
    <source>
        <strain evidence="2">Hildebrandi</strain>
    </source>
</reference>